<gene>
    <name evidence="2" type="ORF">VSX56_10950</name>
</gene>
<feature type="chain" id="PRO_5047182808" description="DUF4157 domain-containing protein" evidence="1">
    <location>
        <begin position="22"/>
        <end position="198"/>
    </location>
</feature>
<keyword evidence="1" id="KW-0732">Signal</keyword>
<protein>
    <recommendedName>
        <fullName evidence="4">DUF4157 domain-containing protein</fullName>
    </recommendedName>
</protein>
<evidence type="ECO:0000313" key="2">
    <source>
        <dbReference type="EMBL" id="MER5172293.1"/>
    </source>
</evidence>
<evidence type="ECO:0000256" key="1">
    <source>
        <dbReference type="SAM" id="SignalP"/>
    </source>
</evidence>
<evidence type="ECO:0000313" key="3">
    <source>
        <dbReference type="Proteomes" id="UP001438953"/>
    </source>
</evidence>
<reference evidence="2 3" key="2">
    <citation type="submission" date="2024-06" db="EMBL/GenBank/DDBJ databases">
        <title>Thioclava kandeliae sp. nov. from a rhizosphere soil sample of Kandelia candel in a mangrove.</title>
        <authorList>
            <person name="Mu T."/>
        </authorList>
    </citation>
    <scope>NUCLEOTIDE SEQUENCE [LARGE SCALE GENOMIC DNA]</scope>
    <source>
        <strain evidence="2 3">CPCC 100088</strain>
    </source>
</reference>
<name>A0ABV1SHD3_9RHOB</name>
<feature type="signal peptide" evidence="1">
    <location>
        <begin position="1"/>
        <end position="21"/>
    </location>
</feature>
<sequence length="198" mass="21635">MRQFSLVVLMACGLGSGLAGCAPEPLTQADLAQMAHPSAQIRAQVEALMPAAMAELDPMEARILSEGRPLNAVETGYALKAGVHHPERVRVLAWQGRFPAPKNKALARVYKPANALAITFGYGIAARQEDPYLIAHELVHVAQYERLGGREAFTREYLTQELVLGGYATPLEREAFKRGHRIAPVPAGATRRWIESLD</sequence>
<accession>A0ABV1SHD3</accession>
<dbReference type="Proteomes" id="UP001438953">
    <property type="component" value="Unassembled WGS sequence"/>
</dbReference>
<dbReference type="EMBL" id="JAYWLC010000007">
    <property type="protein sequence ID" value="MER5172293.1"/>
    <property type="molecule type" value="Genomic_DNA"/>
</dbReference>
<reference evidence="2 3" key="1">
    <citation type="submission" date="2024-01" db="EMBL/GenBank/DDBJ databases">
        <authorList>
            <person name="Deng Y."/>
            <person name="Su J."/>
        </authorList>
    </citation>
    <scope>NUCLEOTIDE SEQUENCE [LARGE SCALE GENOMIC DNA]</scope>
    <source>
        <strain evidence="2 3">CPCC 100088</strain>
    </source>
</reference>
<dbReference type="RefSeq" id="WP_350937045.1">
    <property type="nucleotide sequence ID" value="NZ_JAYWLC010000007.1"/>
</dbReference>
<comment type="caution">
    <text evidence="2">The sequence shown here is derived from an EMBL/GenBank/DDBJ whole genome shotgun (WGS) entry which is preliminary data.</text>
</comment>
<organism evidence="2 3">
    <name type="scientific">Thioclava kandeliae</name>
    <dbReference type="NCBI Taxonomy" id="3070818"/>
    <lineage>
        <taxon>Bacteria</taxon>
        <taxon>Pseudomonadati</taxon>
        <taxon>Pseudomonadota</taxon>
        <taxon>Alphaproteobacteria</taxon>
        <taxon>Rhodobacterales</taxon>
        <taxon>Paracoccaceae</taxon>
        <taxon>Thioclava</taxon>
    </lineage>
</organism>
<keyword evidence="3" id="KW-1185">Reference proteome</keyword>
<evidence type="ECO:0008006" key="4">
    <source>
        <dbReference type="Google" id="ProtNLM"/>
    </source>
</evidence>
<proteinExistence type="predicted"/>
<dbReference type="PROSITE" id="PS51257">
    <property type="entry name" value="PROKAR_LIPOPROTEIN"/>
    <property type="match status" value="1"/>
</dbReference>